<dbReference type="RefSeq" id="XP_033592343.1">
    <property type="nucleotide sequence ID" value="XM_033736836.1"/>
</dbReference>
<feature type="domain" description="Xylose isomerase-like TIM barrel" evidence="1">
    <location>
        <begin position="41"/>
        <end position="328"/>
    </location>
</feature>
<dbReference type="Pfam" id="PF01261">
    <property type="entry name" value="AP_endonuc_2"/>
    <property type="match status" value="1"/>
</dbReference>
<evidence type="ECO:0000259" key="1">
    <source>
        <dbReference type="Pfam" id="PF01261"/>
    </source>
</evidence>
<dbReference type="AlphaFoldDB" id="A0A6A6Q1A2"/>
<reference evidence="2" key="1">
    <citation type="journal article" date="2020" name="Stud. Mycol.">
        <title>101 Dothideomycetes genomes: a test case for predicting lifestyles and emergence of pathogens.</title>
        <authorList>
            <person name="Haridas S."/>
            <person name="Albert R."/>
            <person name="Binder M."/>
            <person name="Bloem J."/>
            <person name="Labutti K."/>
            <person name="Salamov A."/>
            <person name="Andreopoulos B."/>
            <person name="Baker S."/>
            <person name="Barry K."/>
            <person name="Bills G."/>
            <person name="Bluhm B."/>
            <person name="Cannon C."/>
            <person name="Castanera R."/>
            <person name="Culley D."/>
            <person name="Daum C."/>
            <person name="Ezra D."/>
            <person name="Gonzalez J."/>
            <person name="Henrissat B."/>
            <person name="Kuo A."/>
            <person name="Liang C."/>
            <person name="Lipzen A."/>
            <person name="Lutzoni F."/>
            <person name="Magnuson J."/>
            <person name="Mondo S."/>
            <person name="Nolan M."/>
            <person name="Ohm R."/>
            <person name="Pangilinan J."/>
            <person name="Park H.-J."/>
            <person name="Ramirez L."/>
            <person name="Alfaro M."/>
            <person name="Sun H."/>
            <person name="Tritt A."/>
            <person name="Yoshinaga Y."/>
            <person name="Zwiers L.-H."/>
            <person name="Turgeon B."/>
            <person name="Goodwin S."/>
            <person name="Spatafora J."/>
            <person name="Crous P."/>
            <person name="Grigoriev I."/>
        </authorList>
    </citation>
    <scope>NUCLEOTIDE SEQUENCE</scope>
    <source>
        <strain evidence="2">CBS 113389</strain>
    </source>
</reference>
<gene>
    <name evidence="2" type="ORF">BDY17DRAFT_322586</name>
</gene>
<evidence type="ECO:0000313" key="3">
    <source>
        <dbReference type="Proteomes" id="UP000799767"/>
    </source>
</evidence>
<dbReference type="PANTHER" id="PTHR12110">
    <property type="entry name" value="HYDROXYPYRUVATE ISOMERASE"/>
    <property type="match status" value="1"/>
</dbReference>
<dbReference type="EMBL" id="MU001633">
    <property type="protein sequence ID" value="KAF2485774.1"/>
    <property type="molecule type" value="Genomic_DNA"/>
</dbReference>
<evidence type="ECO:0000313" key="2">
    <source>
        <dbReference type="EMBL" id="KAF2485774.1"/>
    </source>
</evidence>
<dbReference type="InterPro" id="IPR050312">
    <property type="entry name" value="IolE/XylAMocC-like"/>
</dbReference>
<sequence length="359" mass="40053">MSGSANSTAPLTKTSLANIPLSYASVSLGQVGTDTLPDKLHAISRAGFTAIELGFPDLVAFANQLLAPSHEITATDYDDLCTAAFEVKAICAQLKLQIMMLQPFANFEGWADDSPEREEVWTRARGWRRVMDACGCDMLQVGSTDSPEERIGRDRERFVRDLRLLADFLAEKGMKVAYENWCWSTHAPDWEDVWVICKAVDRENFGLCLDTFQSAGGEWADPTSSSGLVDDGRSAEKVQQDWEASCARLAEVVDPRKIFLLQISDAYRIGQPLEKKEIDGKRSRARWSNAFRPLPFEGYLPVVDFAKAVLKTGFRGWFSYEVFDAGPDGTGRQDVHDLDGWTDRATKCHEKLMEACEDA</sequence>
<dbReference type="SUPFAM" id="SSF51658">
    <property type="entry name" value="Xylose isomerase-like"/>
    <property type="match status" value="1"/>
</dbReference>
<name>A0A6A6Q1A2_9PEZI</name>
<dbReference type="InterPro" id="IPR013022">
    <property type="entry name" value="Xyl_isomerase-like_TIM-brl"/>
</dbReference>
<dbReference type="Proteomes" id="UP000799767">
    <property type="component" value="Unassembled WGS sequence"/>
</dbReference>
<protein>
    <submittedName>
        <fullName evidence="2">3-dehydroshikimate dehydratase</fullName>
    </submittedName>
</protein>
<organism evidence="2 3">
    <name type="scientific">Neohortaea acidophila</name>
    <dbReference type="NCBI Taxonomy" id="245834"/>
    <lineage>
        <taxon>Eukaryota</taxon>
        <taxon>Fungi</taxon>
        <taxon>Dikarya</taxon>
        <taxon>Ascomycota</taxon>
        <taxon>Pezizomycotina</taxon>
        <taxon>Dothideomycetes</taxon>
        <taxon>Dothideomycetidae</taxon>
        <taxon>Mycosphaerellales</taxon>
        <taxon>Teratosphaeriaceae</taxon>
        <taxon>Neohortaea</taxon>
    </lineage>
</organism>
<proteinExistence type="predicted"/>
<dbReference type="OrthoDB" id="5360893at2759"/>
<dbReference type="Gene3D" id="3.20.20.150">
    <property type="entry name" value="Divalent-metal-dependent TIM barrel enzymes"/>
    <property type="match status" value="1"/>
</dbReference>
<keyword evidence="3" id="KW-1185">Reference proteome</keyword>
<dbReference type="PANTHER" id="PTHR12110:SF56">
    <property type="entry name" value="DEHYDRATASE, PUTATIVE (AFU_ORTHOLOGUE AFUA_6G08740)-RELATED"/>
    <property type="match status" value="1"/>
</dbReference>
<dbReference type="GeneID" id="54477838"/>
<dbReference type="InterPro" id="IPR036237">
    <property type="entry name" value="Xyl_isomerase-like_sf"/>
</dbReference>
<accession>A0A6A6Q1A2</accession>